<evidence type="ECO:0000256" key="1">
    <source>
        <dbReference type="ARBA" id="ARBA00022837"/>
    </source>
</evidence>
<evidence type="ECO:0000259" key="3">
    <source>
        <dbReference type="PROSITE" id="PS50222"/>
    </source>
</evidence>
<reference evidence="6" key="2">
    <citation type="submission" date="2012-11" db="EMBL/GenBank/DDBJ databases">
        <authorList>
            <person name="Kuo A."/>
            <person name="Curtis B.A."/>
            <person name="Tanifuji G."/>
            <person name="Burki F."/>
            <person name="Gruber A."/>
            <person name="Irimia M."/>
            <person name="Maruyama S."/>
            <person name="Arias M.C."/>
            <person name="Ball S.G."/>
            <person name="Gile G.H."/>
            <person name="Hirakawa Y."/>
            <person name="Hopkins J.F."/>
            <person name="Rensing S.A."/>
            <person name="Schmutz J."/>
            <person name="Symeonidi A."/>
            <person name="Elias M."/>
            <person name="Eveleigh R.J."/>
            <person name="Herman E.K."/>
            <person name="Klute M.J."/>
            <person name="Nakayama T."/>
            <person name="Obornik M."/>
            <person name="Reyes-Prieto A."/>
            <person name="Armbrust E.V."/>
            <person name="Aves S.J."/>
            <person name="Beiko R.G."/>
            <person name="Coutinho P."/>
            <person name="Dacks J.B."/>
            <person name="Durnford D.G."/>
            <person name="Fast N.M."/>
            <person name="Green B.R."/>
            <person name="Grisdale C."/>
            <person name="Hempe F."/>
            <person name="Henrissat B."/>
            <person name="Hoppner M.P."/>
            <person name="Ishida K.-I."/>
            <person name="Kim E."/>
            <person name="Koreny L."/>
            <person name="Kroth P.G."/>
            <person name="Liu Y."/>
            <person name="Malik S.-B."/>
            <person name="Maier U.G."/>
            <person name="McRose D."/>
            <person name="Mock T."/>
            <person name="Neilson J.A."/>
            <person name="Onodera N.T."/>
            <person name="Poole A.M."/>
            <person name="Pritham E.J."/>
            <person name="Richards T.A."/>
            <person name="Rocap G."/>
            <person name="Roy S.W."/>
            <person name="Sarai C."/>
            <person name="Schaack S."/>
            <person name="Shirato S."/>
            <person name="Slamovits C.H."/>
            <person name="Spencer D.F."/>
            <person name="Suzuki S."/>
            <person name="Worden A.Z."/>
            <person name="Zauner S."/>
            <person name="Barry K."/>
            <person name="Bell C."/>
            <person name="Bharti A.K."/>
            <person name="Crow J.A."/>
            <person name="Grimwood J."/>
            <person name="Kramer R."/>
            <person name="Lindquist E."/>
            <person name="Lucas S."/>
            <person name="Salamov A."/>
            <person name="McFadden G.I."/>
            <person name="Lane C.E."/>
            <person name="Keeling P.J."/>
            <person name="Gray M.W."/>
            <person name="Grigoriev I.V."/>
            <person name="Archibald J.M."/>
        </authorList>
    </citation>
    <scope>NUCLEOTIDE SEQUENCE</scope>
    <source>
        <strain evidence="6">CCMP2712</strain>
    </source>
</reference>
<dbReference type="PROSITE" id="PS50222">
    <property type="entry name" value="EF_HAND_2"/>
    <property type="match status" value="1"/>
</dbReference>
<feature type="domain" description="EF-hand" evidence="3">
    <location>
        <begin position="180"/>
        <end position="215"/>
    </location>
</feature>
<dbReference type="SUPFAM" id="SSF47473">
    <property type="entry name" value="EF-hand"/>
    <property type="match status" value="1"/>
</dbReference>
<feature type="compositionally biased region" description="Basic and acidic residues" evidence="2">
    <location>
        <begin position="19"/>
        <end position="40"/>
    </location>
</feature>
<dbReference type="KEGG" id="gtt:GUITHDRAFT_166415"/>
<evidence type="ECO:0000313" key="6">
    <source>
        <dbReference type="Proteomes" id="UP000011087"/>
    </source>
</evidence>
<dbReference type="GeneID" id="17290318"/>
<evidence type="ECO:0000256" key="2">
    <source>
        <dbReference type="SAM" id="MobiDB-lite"/>
    </source>
</evidence>
<feature type="compositionally biased region" description="Polar residues" evidence="2">
    <location>
        <begin position="99"/>
        <end position="117"/>
    </location>
</feature>
<dbReference type="Proteomes" id="UP000011087">
    <property type="component" value="Unassembled WGS sequence"/>
</dbReference>
<keyword evidence="1" id="KW-0106">Calcium</keyword>
<dbReference type="EMBL" id="JH993136">
    <property type="protein sequence ID" value="EKX33585.1"/>
    <property type="molecule type" value="Genomic_DNA"/>
</dbReference>
<dbReference type="EnsemblProtists" id="EKX33585">
    <property type="protein sequence ID" value="EKX33585"/>
    <property type="gene ID" value="GUITHDRAFT_166415"/>
</dbReference>
<protein>
    <recommendedName>
        <fullName evidence="3">EF-hand domain-containing protein</fullName>
    </recommendedName>
</protein>
<organism evidence="4">
    <name type="scientific">Guillardia theta (strain CCMP2712)</name>
    <name type="common">Cryptophyte</name>
    <dbReference type="NCBI Taxonomy" id="905079"/>
    <lineage>
        <taxon>Eukaryota</taxon>
        <taxon>Cryptophyceae</taxon>
        <taxon>Pyrenomonadales</taxon>
        <taxon>Geminigeraceae</taxon>
        <taxon>Guillardia</taxon>
    </lineage>
</organism>
<reference evidence="4 6" key="1">
    <citation type="journal article" date="2012" name="Nature">
        <title>Algal genomes reveal evolutionary mosaicism and the fate of nucleomorphs.</title>
        <authorList>
            <consortium name="DOE Joint Genome Institute"/>
            <person name="Curtis B.A."/>
            <person name="Tanifuji G."/>
            <person name="Burki F."/>
            <person name="Gruber A."/>
            <person name="Irimia M."/>
            <person name="Maruyama S."/>
            <person name="Arias M.C."/>
            <person name="Ball S.G."/>
            <person name="Gile G.H."/>
            <person name="Hirakawa Y."/>
            <person name="Hopkins J.F."/>
            <person name="Kuo A."/>
            <person name="Rensing S.A."/>
            <person name="Schmutz J."/>
            <person name="Symeonidi A."/>
            <person name="Elias M."/>
            <person name="Eveleigh R.J."/>
            <person name="Herman E.K."/>
            <person name="Klute M.J."/>
            <person name="Nakayama T."/>
            <person name="Obornik M."/>
            <person name="Reyes-Prieto A."/>
            <person name="Armbrust E.V."/>
            <person name="Aves S.J."/>
            <person name="Beiko R.G."/>
            <person name="Coutinho P."/>
            <person name="Dacks J.B."/>
            <person name="Durnford D.G."/>
            <person name="Fast N.M."/>
            <person name="Green B.R."/>
            <person name="Grisdale C.J."/>
            <person name="Hempel F."/>
            <person name="Henrissat B."/>
            <person name="Hoppner M.P."/>
            <person name="Ishida K."/>
            <person name="Kim E."/>
            <person name="Koreny L."/>
            <person name="Kroth P.G."/>
            <person name="Liu Y."/>
            <person name="Malik S.B."/>
            <person name="Maier U.G."/>
            <person name="McRose D."/>
            <person name="Mock T."/>
            <person name="Neilson J.A."/>
            <person name="Onodera N.T."/>
            <person name="Poole A.M."/>
            <person name="Pritham E.J."/>
            <person name="Richards T.A."/>
            <person name="Rocap G."/>
            <person name="Roy S.W."/>
            <person name="Sarai C."/>
            <person name="Schaack S."/>
            <person name="Shirato S."/>
            <person name="Slamovits C.H."/>
            <person name="Spencer D.F."/>
            <person name="Suzuki S."/>
            <person name="Worden A.Z."/>
            <person name="Zauner S."/>
            <person name="Barry K."/>
            <person name="Bell C."/>
            <person name="Bharti A.K."/>
            <person name="Crow J.A."/>
            <person name="Grimwood J."/>
            <person name="Kramer R."/>
            <person name="Lindquist E."/>
            <person name="Lucas S."/>
            <person name="Salamov A."/>
            <person name="McFadden G.I."/>
            <person name="Lane C.E."/>
            <person name="Keeling P.J."/>
            <person name="Gray M.W."/>
            <person name="Grigoriev I.V."/>
            <person name="Archibald J.M."/>
        </authorList>
    </citation>
    <scope>NUCLEOTIDE SEQUENCE</scope>
    <source>
        <strain evidence="4 6">CCMP2712</strain>
    </source>
</reference>
<dbReference type="InterPro" id="IPR018247">
    <property type="entry name" value="EF_Hand_1_Ca_BS"/>
</dbReference>
<dbReference type="OrthoDB" id="429467at2759"/>
<dbReference type="GO" id="GO:0005509">
    <property type="term" value="F:calcium ion binding"/>
    <property type="evidence" value="ECO:0007669"/>
    <property type="project" value="InterPro"/>
</dbReference>
<dbReference type="Gene3D" id="1.10.238.10">
    <property type="entry name" value="EF-hand"/>
    <property type="match status" value="1"/>
</dbReference>
<keyword evidence="6" id="KW-1185">Reference proteome</keyword>
<dbReference type="HOGENOM" id="CLU_664712_0_0_1"/>
<dbReference type="PaxDb" id="55529-EKX33585"/>
<accession>L1ICL6</accession>
<evidence type="ECO:0000313" key="5">
    <source>
        <dbReference type="EnsemblProtists" id="EKX33585"/>
    </source>
</evidence>
<dbReference type="InterPro" id="IPR002048">
    <property type="entry name" value="EF_hand_dom"/>
</dbReference>
<dbReference type="AlphaFoldDB" id="L1ICL6"/>
<dbReference type="PROSITE" id="PS00018">
    <property type="entry name" value="EF_HAND_1"/>
    <property type="match status" value="1"/>
</dbReference>
<reference evidence="5" key="3">
    <citation type="submission" date="2016-03" db="UniProtKB">
        <authorList>
            <consortium name="EnsemblProtists"/>
        </authorList>
    </citation>
    <scope>IDENTIFICATION</scope>
</reference>
<evidence type="ECO:0000313" key="4">
    <source>
        <dbReference type="EMBL" id="EKX33585.1"/>
    </source>
</evidence>
<feature type="region of interest" description="Disordered" evidence="2">
    <location>
        <begin position="1"/>
        <end position="137"/>
    </location>
</feature>
<feature type="compositionally biased region" description="Polar residues" evidence="2">
    <location>
        <begin position="42"/>
        <end position="54"/>
    </location>
</feature>
<dbReference type="InterPro" id="IPR011992">
    <property type="entry name" value="EF-hand-dom_pair"/>
</dbReference>
<sequence>MSSLRLPRQGGGVTNAKRVTLDSFEKITSEDAKQSHKGKETLNVNDIPSPTQRSARPKTAMPRKLDHFGIFNTSTSRPDPPCERSSEREEFTNPPPVRSSPTAEQQSSSRRMVTTPRSTERTQVRPMSAPSSIKRAQHGVSAVADGLVGKSVLRPGTSESSQLQSRLSKFQSVFQNKNAAKFSLMSKAFRSVDADKNGILGRNEIVHMMQSLDIPAEEKVVDRLMSKCSSSVGMTLQDFRKLLWVDETVGCYIDDRLNKREDARGDNENQKYLWTPAVSVGKYIGSINDTLEADKRDEGHNHPRIDFNFSSVRYDILSFNQQKGDENAIIKLPVKKRPALFENPIPFGRRVAYDRGDTPWNLISLKLKPDPSSPSHAEKNDSYIQAPIRLFTFARIQKGEFPTQNGLKLTSTTY</sequence>
<gene>
    <name evidence="4" type="ORF">GUITHDRAFT_166415</name>
</gene>
<dbReference type="RefSeq" id="XP_005820565.1">
    <property type="nucleotide sequence ID" value="XM_005820508.1"/>
</dbReference>
<feature type="compositionally biased region" description="Basic and acidic residues" evidence="2">
    <location>
        <begin position="80"/>
        <end position="91"/>
    </location>
</feature>
<proteinExistence type="predicted"/>
<name>L1ICL6_GUITC</name>